<proteinExistence type="predicted"/>
<sequence length="42" mass="4993">MDCMWIAWIDPINQQTTIRDYLKPRSYETPLLLPTNFSHLGI</sequence>
<accession>A0A6F8EFH1</accession>
<reference evidence="1" key="1">
    <citation type="submission" date="2016-05" db="EMBL/GenBank/DDBJ databases">
        <title>Gene Analysis of Helicobacter pylori Strain Evolution From an Original Source.</title>
        <authorList>
            <person name="Wu D.-C."/>
        </authorList>
    </citation>
    <scope>NUCLEOTIDE SEQUENCE</scope>
    <source>
        <strain evidence="1">DU-Chou2013</strain>
    </source>
</reference>
<organism evidence="1">
    <name type="scientific">Helicobacter pylori</name>
    <name type="common">Campylobacter pylori</name>
    <dbReference type="NCBI Taxonomy" id="210"/>
    <lineage>
        <taxon>Bacteria</taxon>
        <taxon>Pseudomonadati</taxon>
        <taxon>Campylobacterota</taxon>
        <taxon>Epsilonproteobacteria</taxon>
        <taxon>Campylobacterales</taxon>
        <taxon>Helicobacteraceae</taxon>
        <taxon>Helicobacter</taxon>
    </lineage>
</organism>
<evidence type="ECO:0000313" key="1">
    <source>
        <dbReference type="EMBL" id="ASR82380.1"/>
    </source>
</evidence>
<dbReference type="AlphaFoldDB" id="A0A6F8EFH1"/>
<dbReference type="EMBL" id="KX268352">
    <property type="protein sequence ID" value="ASR82380.1"/>
    <property type="molecule type" value="Genomic_DNA"/>
</dbReference>
<protein>
    <submittedName>
        <fullName evidence="1">Uncharacterized protein</fullName>
    </submittedName>
</protein>
<name>A0A6F8EFH1_HELPX</name>